<evidence type="ECO:0000256" key="1">
    <source>
        <dbReference type="ARBA" id="ARBA00022723"/>
    </source>
</evidence>
<name>A0A837CJU7_9BRAD</name>
<dbReference type="InterPro" id="IPR011032">
    <property type="entry name" value="GroES-like_sf"/>
</dbReference>
<dbReference type="Gene3D" id="3.40.50.720">
    <property type="entry name" value="NAD(P)-binding Rossmann-like Domain"/>
    <property type="match status" value="1"/>
</dbReference>
<evidence type="ECO:0000313" key="6">
    <source>
        <dbReference type="Proteomes" id="UP000024900"/>
    </source>
</evidence>
<accession>A0A837CJU7</accession>
<dbReference type="Proteomes" id="UP000024900">
    <property type="component" value="Unassembled WGS sequence"/>
</dbReference>
<proteinExistence type="predicted"/>
<keyword evidence="3" id="KW-0560">Oxidoreductase</keyword>
<evidence type="ECO:0000313" key="5">
    <source>
        <dbReference type="EMBL" id="KGJ69258.1"/>
    </source>
</evidence>
<dbReference type="InterPro" id="IPR036291">
    <property type="entry name" value="NAD(P)-bd_dom_sf"/>
</dbReference>
<dbReference type="AlphaFoldDB" id="A0A837CJU7"/>
<dbReference type="PANTHER" id="PTHR43401">
    <property type="entry name" value="L-THREONINE 3-DEHYDROGENASE"/>
    <property type="match status" value="1"/>
</dbReference>
<organism evidence="5 6">
    <name type="scientific">Bradyrhizobium diazoefficiens SEMIA 5080</name>
    <dbReference type="NCBI Taxonomy" id="754504"/>
    <lineage>
        <taxon>Bacteria</taxon>
        <taxon>Pseudomonadati</taxon>
        <taxon>Pseudomonadota</taxon>
        <taxon>Alphaproteobacteria</taxon>
        <taxon>Hyphomicrobiales</taxon>
        <taxon>Nitrobacteraceae</taxon>
        <taxon>Bradyrhizobium</taxon>
    </lineage>
</organism>
<evidence type="ECO:0000256" key="3">
    <source>
        <dbReference type="ARBA" id="ARBA00023002"/>
    </source>
</evidence>
<dbReference type="Gene3D" id="3.90.180.10">
    <property type="entry name" value="Medium-chain alcohol dehydrogenases, catalytic domain"/>
    <property type="match status" value="1"/>
</dbReference>
<dbReference type="EMBL" id="ADOU02000004">
    <property type="protein sequence ID" value="KGJ69258.1"/>
    <property type="molecule type" value="Genomic_DNA"/>
</dbReference>
<dbReference type="GO" id="GO:0016491">
    <property type="term" value="F:oxidoreductase activity"/>
    <property type="evidence" value="ECO:0007669"/>
    <property type="project" value="UniProtKB-KW"/>
</dbReference>
<keyword evidence="1" id="KW-0479">Metal-binding</keyword>
<dbReference type="SUPFAM" id="SSF51735">
    <property type="entry name" value="NAD(P)-binding Rossmann-fold domains"/>
    <property type="match status" value="1"/>
</dbReference>
<dbReference type="InterPro" id="IPR013154">
    <property type="entry name" value="ADH-like_N"/>
</dbReference>
<dbReference type="SMART" id="SM00829">
    <property type="entry name" value="PKS_ER"/>
    <property type="match status" value="1"/>
</dbReference>
<feature type="domain" description="Enoyl reductase (ER)" evidence="4">
    <location>
        <begin position="42"/>
        <end position="372"/>
    </location>
</feature>
<dbReference type="InterPro" id="IPR050129">
    <property type="entry name" value="Zn_alcohol_dh"/>
</dbReference>
<dbReference type="Pfam" id="PF08240">
    <property type="entry name" value="ADH_N"/>
    <property type="match status" value="1"/>
</dbReference>
<sequence>MRQPARGPKRLQKHLSLHGYICNIGETIAQKDGVDMRAAVLQDIRDIRVLDIPEPMPLAEDELIVRVKAVGVCGSDLHSYLEGGTTGPTRVRPFVLGHEFSGVLTPDSARKAGFSADALVAVDPSIPCGRCEWCHRGHTNLCPNVKFLGYAPHNGAMAEFVCVPRSAVHLVPDSIDPAGAAILETLGVAIHAMDLAHPRLLESVAVLGCGPVGLLLVQLARLAGSGKIIAIDPVEQRTELACDLGADVACRSYAEVGDATEGRGVDLVIEATDSSHGFEHAARCARIGGRVVLVGIPENNQYILSGAESRRKGLSIKFSRRMPEVYPRAIALAQGGQVKLAPLATHRFSLDQTPAAFEQQVARRDGIIKAIICP</sequence>
<evidence type="ECO:0000259" key="4">
    <source>
        <dbReference type="SMART" id="SM00829"/>
    </source>
</evidence>
<dbReference type="SUPFAM" id="SSF50129">
    <property type="entry name" value="GroES-like"/>
    <property type="match status" value="1"/>
</dbReference>
<keyword evidence="2" id="KW-0862">Zinc</keyword>
<comment type="caution">
    <text evidence="5">The sequence shown here is derived from an EMBL/GenBank/DDBJ whole genome shotgun (WGS) entry which is preliminary data.</text>
</comment>
<dbReference type="InterPro" id="IPR020843">
    <property type="entry name" value="ER"/>
</dbReference>
<dbReference type="Pfam" id="PF00107">
    <property type="entry name" value="ADH_zinc_N"/>
    <property type="match status" value="1"/>
</dbReference>
<dbReference type="PANTHER" id="PTHR43401:SF2">
    <property type="entry name" value="L-THREONINE 3-DEHYDROGENASE"/>
    <property type="match status" value="1"/>
</dbReference>
<dbReference type="GO" id="GO:0046872">
    <property type="term" value="F:metal ion binding"/>
    <property type="evidence" value="ECO:0007669"/>
    <property type="project" value="UniProtKB-KW"/>
</dbReference>
<evidence type="ECO:0000256" key="2">
    <source>
        <dbReference type="ARBA" id="ARBA00022833"/>
    </source>
</evidence>
<dbReference type="InterPro" id="IPR013149">
    <property type="entry name" value="ADH-like_C"/>
</dbReference>
<protein>
    <submittedName>
        <fullName evidence="5">Putative alcohol dehydrogenase GroES domain protein</fullName>
    </submittedName>
</protein>
<gene>
    <name evidence="5" type="ORF">BJA5080_04980</name>
</gene>
<reference evidence="5 6" key="1">
    <citation type="journal article" date="2014" name="BMC Genomics">
        <title>Comparative genomics of Bradyrhizobium japonicum CPAC 15 and Bradyrhizobium diazoefficiens CPAC 7: elite model strains for understanding symbiotic performance with soybean.</title>
        <authorList>
            <person name="Siqueira A.F."/>
            <person name="Ormeno-Orrillo E."/>
            <person name="Souza R.C."/>
            <person name="Rodrigues E.P."/>
            <person name="Almeida L.G."/>
            <person name="Barcellos F.G."/>
            <person name="Batista J.S."/>
            <person name="Nakatami A.S."/>
            <person name="Martinez-Romero E."/>
            <person name="Vasconcelos A.T."/>
            <person name="Hungria M."/>
        </authorList>
    </citation>
    <scope>NUCLEOTIDE SEQUENCE [LARGE SCALE GENOMIC DNA]</scope>
    <source>
        <strain evidence="5 6">SEMIA 5080</strain>
    </source>
</reference>